<reference evidence="1" key="1">
    <citation type="journal article" date="2015" name="Proc. Natl. Acad. Sci. U.S.A.">
        <title>Networks of energetic and metabolic interactions define dynamics in microbial communities.</title>
        <authorList>
            <person name="Embree M."/>
            <person name="Liu J.K."/>
            <person name="Al-Bassam M.M."/>
            <person name="Zengler K."/>
        </authorList>
    </citation>
    <scope>NUCLEOTIDE SEQUENCE</scope>
</reference>
<accession>A0A0W8E2S9</accession>
<evidence type="ECO:0000313" key="1">
    <source>
        <dbReference type="EMBL" id="KUG02694.1"/>
    </source>
</evidence>
<comment type="caution">
    <text evidence="1">The sequence shown here is derived from an EMBL/GenBank/DDBJ whole genome shotgun (WGS) entry which is preliminary data.</text>
</comment>
<organism evidence="1">
    <name type="scientific">hydrocarbon metagenome</name>
    <dbReference type="NCBI Taxonomy" id="938273"/>
    <lineage>
        <taxon>unclassified sequences</taxon>
        <taxon>metagenomes</taxon>
        <taxon>ecological metagenomes</taxon>
    </lineage>
</organism>
<dbReference type="AlphaFoldDB" id="A0A0W8E2S9"/>
<sequence length="513" mass="58135">MTFADKLDLLMNITKTSNSMLARNISLDASFISRLRRGVRTPVENASYISAMARYFARNCNSEYQKAALAEAIKTSSQIKPHQSETMADFVCKWLLEPTRTQNNSIVQFLEEVSNAQFKKPALAVPDVAAIDTGLLGEEEILLGVEGKRAAVLKFLWLVLQNKSPQTLLLYSNEDLGWLSDDPEFFAKWGALMFQVLKNGNRIKIIHTLNRNLDEMLSGIKGWVPIYMTGAIEPYYCPKTRDGIFRRTLFIAPETAAVTSSSVRTNTKNTANLLFTRKEAVQAMLEEYHDFLALCRPLMRIFTPFNQGNYLETLAEFEDEKCNAILKTDTLSYITIPSQAAISMITRSQEPTTQYLLSVYQDRIDHFHTLLEKYRHTEIFPLPDLEAVLSGKVEINFSDMSGQKPMFYAPGEYHQHLQNIIHLLKTFENYHVHLAIDKQLQGSMVYVKDDVGVIVGKTSPSSVIFAINESNMTAAFWDYMNMLLGEKSHGITNRNRTIAELEAISSRLEATMA</sequence>
<proteinExistence type="predicted"/>
<name>A0A0W8E2S9_9ZZZZ</name>
<protein>
    <submittedName>
        <fullName evidence="1">Putative transcriptional regulator</fullName>
    </submittedName>
</protein>
<gene>
    <name evidence="1" type="ORF">ASZ90_019919</name>
</gene>
<dbReference type="EMBL" id="LNQE01001914">
    <property type="protein sequence ID" value="KUG02694.1"/>
    <property type="molecule type" value="Genomic_DNA"/>
</dbReference>